<keyword evidence="6 8" id="KW-0067">ATP-binding</keyword>
<name>A0A3B9GUQ3_9PROT</name>
<feature type="active site" description="Proton donor" evidence="8">
    <location>
        <position position="45"/>
    </location>
</feature>
<dbReference type="GO" id="GO:0004592">
    <property type="term" value="F:pantoate-beta-alanine ligase activity"/>
    <property type="evidence" value="ECO:0007669"/>
    <property type="project" value="UniProtKB-UniRule"/>
</dbReference>
<protein>
    <recommendedName>
        <fullName evidence="8">Pantothenate synthetase</fullName>
        <shortName evidence="8">PS</shortName>
        <ecNumber evidence="8">6.3.2.1</ecNumber>
    </recommendedName>
    <alternativeName>
        <fullName evidence="8">Pantoate--beta-alanine ligase</fullName>
    </alternativeName>
    <alternativeName>
        <fullName evidence="8">Pantoate-activating enzyme</fullName>
    </alternativeName>
</protein>
<sequence length="292" mass="31925">MNSKTGDLTPTVRTRRELLQQVTAWKRAGERVGFVPTMGALHGGHLSLIEKAKEKATRIVASIFVNPTQFAPGEDFDTYPRDEGADLAKLASAGCDLAYIPTVGEMYPDGSVTNVRVEELSDLLDGIYRPHFFYGVSTVVARLFLHVQPDVAVFGEKDYQQLQIIRRMVQDLGFPVEIIGASTARDADGLAQSSRNLYLKPEERRNAGAMQAALHRASVRLATGESPSVALNEARDLLARSGFEKIDYVSLVDPATLKDLPDTPLATGTVARLLGAAWMGRTRLIDNISVTR</sequence>
<dbReference type="Proteomes" id="UP000259610">
    <property type="component" value="Unassembled WGS sequence"/>
</dbReference>
<dbReference type="UniPathway" id="UPA00028">
    <property type="reaction ID" value="UER00005"/>
</dbReference>
<accession>A0A3B9GUQ3</accession>
<dbReference type="Gene3D" id="3.40.50.620">
    <property type="entry name" value="HUPs"/>
    <property type="match status" value="1"/>
</dbReference>
<organism evidence="9 10">
    <name type="scientific">Hyphomonas adhaerens</name>
    <dbReference type="NCBI Taxonomy" id="81029"/>
    <lineage>
        <taxon>Bacteria</taxon>
        <taxon>Pseudomonadati</taxon>
        <taxon>Pseudomonadota</taxon>
        <taxon>Alphaproteobacteria</taxon>
        <taxon>Hyphomonadales</taxon>
        <taxon>Hyphomonadaceae</taxon>
        <taxon>Hyphomonas</taxon>
    </lineage>
</organism>
<feature type="binding site" evidence="8">
    <location>
        <begin position="155"/>
        <end position="158"/>
    </location>
    <ligand>
        <name>ATP</name>
        <dbReference type="ChEBI" id="CHEBI:30616"/>
    </ligand>
</feature>
<evidence type="ECO:0000256" key="6">
    <source>
        <dbReference type="ARBA" id="ARBA00022840"/>
    </source>
</evidence>
<feature type="binding site" evidence="8">
    <location>
        <position position="184"/>
    </location>
    <ligand>
        <name>ATP</name>
        <dbReference type="ChEBI" id="CHEBI:30616"/>
    </ligand>
</feature>
<dbReference type="InterPro" id="IPR014729">
    <property type="entry name" value="Rossmann-like_a/b/a_fold"/>
</dbReference>
<dbReference type="EMBL" id="DMAN01000070">
    <property type="protein sequence ID" value="HAE26180.1"/>
    <property type="molecule type" value="Genomic_DNA"/>
</dbReference>
<dbReference type="Pfam" id="PF02569">
    <property type="entry name" value="Pantoate_ligase"/>
    <property type="match status" value="1"/>
</dbReference>
<comment type="similarity">
    <text evidence="2 8">Belongs to the pantothenate synthetase family.</text>
</comment>
<proteinExistence type="inferred from homology"/>
<comment type="subunit">
    <text evidence="8">Homodimer.</text>
</comment>
<dbReference type="SUPFAM" id="SSF52374">
    <property type="entry name" value="Nucleotidylyl transferase"/>
    <property type="match status" value="1"/>
</dbReference>
<dbReference type="EC" id="6.3.2.1" evidence="8"/>
<feature type="binding site" evidence="8">
    <location>
        <position position="69"/>
    </location>
    <ligand>
        <name>(R)-pantoate</name>
        <dbReference type="ChEBI" id="CHEBI:15980"/>
    </ligand>
</feature>
<keyword evidence="4 8" id="KW-0566">Pantothenate biosynthesis</keyword>
<feature type="binding site" evidence="8">
    <location>
        <begin position="38"/>
        <end position="45"/>
    </location>
    <ligand>
        <name>ATP</name>
        <dbReference type="ChEBI" id="CHEBI:30616"/>
    </ligand>
</feature>
<comment type="catalytic activity">
    <reaction evidence="7 8">
        <text>(R)-pantoate + beta-alanine + ATP = (R)-pantothenate + AMP + diphosphate + H(+)</text>
        <dbReference type="Rhea" id="RHEA:10912"/>
        <dbReference type="ChEBI" id="CHEBI:15378"/>
        <dbReference type="ChEBI" id="CHEBI:15980"/>
        <dbReference type="ChEBI" id="CHEBI:29032"/>
        <dbReference type="ChEBI" id="CHEBI:30616"/>
        <dbReference type="ChEBI" id="CHEBI:33019"/>
        <dbReference type="ChEBI" id="CHEBI:57966"/>
        <dbReference type="ChEBI" id="CHEBI:456215"/>
        <dbReference type="EC" id="6.3.2.1"/>
    </reaction>
</comment>
<dbReference type="InterPro" id="IPR004821">
    <property type="entry name" value="Cyt_trans-like"/>
</dbReference>
<feature type="binding site" evidence="8">
    <location>
        <position position="161"/>
    </location>
    <ligand>
        <name>(R)-pantoate</name>
        <dbReference type="ChEBI" id="CHEBI:15980"/>
    </ligand>
</feature>
<evidence type="ECO:0000256" key="7">
    <source>
        <dbReference type="ARBA" id="ARBA00048258"/>
    </source>
</evidence>
<dbReference type="PANTHER" id="PTHR21299:SF1">
    <property type="entry name" value="PANTOATE--BETA-ALANINE LIGASE"/>
    <property type="match status" value="1"/>
</dbReference>
<evidence type="ECO:0000256" key="1">
    <source>
        <dbReference type="ARBA" id="ARBA00004990"/>
    </source>
</evidence>
<comment type="subcellular location">
    <subcellularLocation>
        <location evidence="8">Cytoplasm</location>
    </subcellularLocation>
</comment>
<dbReference type="CDD" id="cd00560">
    <property type="entry name" value="PanC"/>
    <property type="match status" value="1"/>
</dbReference>
<dbReference type="RefSeq" id="WP_272987066.1">
    <property type="nucleotide sequence ID" value="NZ_CAJQMV010000064.1"/>
</dbReference>
<evidence type="ECO:0000313" key="10">
    <source>
        <dbReference type="Proteomes" id="UP000259610"/>
    </source>
</evidence>
<evidence type="ECO:0000256" key="3">
    <source>
        <dbReference type="ARBA" id="ARBA00022598"/>
    </source>
</evidence>
<dbReference type="InterPro" id="IPR003721">
    <property type="entry name" value="Pantoate_ligase"/>
</dbReference>
<comment type="function">
    <text evidence="8">Catalyzes the condensation of pantoate with beta-alanine in an ATP-dependent reaction via a pantoyl-adenylate intermediate.</text>
</comment>
<evidence type="ECO:0000313" key="9">
    <source>
        <dbReference type="EMBL" id="HAE26180.1"/>
    </source>
</evidence>
<dbReference type="HAMAP" id="MF_00158">
    <property type="entry name" value="PanC"/>
    <property type="match status" value="1"/>
</dbReference>
<comment type="pathway">
    <text evidence="1 8">Cofactor biosynthesis; (R)-pantothenate biosynthesis; (R)-pantothenate from (R)-pantoate and beta-alanine: step 1/1.</text>
</comment>
<feature type="binding site" evidence="8">
    <location>
        <begin position="192"/>
        <end position="195"/>
    </location>
    <ligand>
        <name>ATP</name>
        <dbReference type="ChEBI" id="CHEBI:30616"/>
    </ligand>
</feature>
<comment type="miscellaneous">
    <text evidence="8">The reaction proceeds by a bi uni uni bi ping pong mechanism.</text>
</comment>
<feature type="binding site" evidence="8">
    <location>
        <position position="69"/>
    </location>
    <ligand>
        <name>beta-alanine</name>
        <dbReference type="ChEBI" id="CHEBI:57966"/>
    </ligand>
</feature>
<dbReference type="PANTHER" id="PTHR21299">
    <property type="entry name" value="CYTIDYLATE KINASE/PANTOATE-BETA-ALANINE LIGASE"/>
    <property type="match status" value="1"/>
</dbReference>
<dbReference type="GO" id="GO:0005524">
    <property type="term" value="F:ATP binding"/>
    <property type="evidence" value="ECO:0007669"/>
    <property type="project" value="UniProtKB-KW"/>
</dbReference>
<dbReference type="GO" id="GO:0005829">
    <property type="term" value="C:cytosol"/>
    <property type="evidence" value="ECO:0007669"/>
    <property type="project" value="TreeGrafter"/>
</dbReference>
<dbReference type="InterPro" id="IPR042176">
    <property type="entry name" value="Pantoate_ligase_C"/>
</dbReference>
<comment type="caution">
    <text evidence="9">The sequence shown here is derived from an EMBL/GenBank/DDBJ whole genome shotgun (WGS) entry which is preliminary data.</text>
</comment>
<evidence type="ECO:0000256" key="2">
    <source>
        <dbReference type="ARBA" id="ARBA00009256"/>
    </source>
</evidence>
<evidence type="ECO:0000256" key="4">
    <source>
        <dbReference type="ARBA" id="ARBA00022655"/>
    </source>
</evidence>
<dbReference type="GO" id="GO:0015940">
    <property type="term" value="P:pantothenate biosynthetic process"/>
    <property type="evidence" value="ECO:0007669"/>
    <property type="project" value="UniProtKB-UniRule"/>
</dbReference>
<keyword evidence="8" id="KW-0963">Cytoplasm</keyword>
<evidence type="ECO:0000256" key="8">
    <source>
        <dbReference type="HAMAP-Rule" id="MF_00158"/>
    </source>
</evidence>
<keyword evidence="3 8" id="KW-0436">Ligase</keyword>
<dbReference type="AlphaFoldDB" id="A0A3B9GUQ3"/>
<dbReference type="NCBIfam" id="TIGR00125">
    <property type="entry name" value="cyt_tran_rel"/>
    <property type="match status" value="1"/>
</dbReference>
<evidence type="ECO:0000256" key="5">
    <source>
        <dbReference type="ARBA" id="ARBA00022741"/>
    </source>
</evidence>
<reference evidence="9 10" key="1">
    <citation type="journal article" date="2018" name="Nat. Biotechnol.">
        <title>A standardized bacterial taxonomy based on genome phylogeny substantially revises the tree of life.</title>
        <authorList>
            <person name="Parks D.H."/>
            <person name="Chuvochina M."/>
            <person name="Waite D.W."/>
            <person name="Rinke C."/>
            <person name="Skarshewski A."/>
            <person name="Chaumeil P.A."/>
            <person name="Hugenholtz P."/>
        </authorList>
    </citation>
    <scope>NUCLEOTIDE SEQUENCE [LARGE SCALE GENOMIC DNA]</scope>
    <source>
        <strain evidence="9">UBA8733</strain>
    </source>
</reference>
<keyword evidence="5 8" id="KW-0547">Nucleotide-binding</keyword>
<gene>
    <name evidence="8" type="primary">panC</name>
    <name evidence="9" type="ORF">DCG58_03380</name>
</gene>
<dbReference type="NCBIfam" id="TIGR00018">
    <property type="entry name" value="panC"/>
    <property type="match status" value="1"/>
</dbReference>
<dbReference type="Gene3D" id="3.30.1300.10">
    <property type="entry name" value="Pantoate-beta-alanine ligase, C-terminal domain"/>
    <property type="match status" value="1"/>
</dbReference>